<feature type="transmembrane region" description="Helical" evidence="1">
    <location>
        <begin position="311"/>
        <end position="330"/>
    </location>
</feature>
<dbReference type="PANTHER" id="PTHR37814:SF1">
    <property type="entry name" value="MEMBRANE PROTEIN"/>
    <property type="match status" value="1"/>
</dbReference>
<gene>
    <name evidence="2" type="ORF">NNX28_12925</name>
</gene>
<protein>
    <recommendedName>
        <fullName evidence="4">Membrane protein YkvI</fullName>
    </recommendedName>
</protein>
<feature type="transmembrane region" description="Helical" evidence="1">
    <location>
        <begin position="336"/>
        <end position="355"/>
    </location>
</feature>
<feature type="transmembrane region" description="Helical" evidence="1">
    <location>
        <begin position="93"/>
        <end position="117"/>
    </location>
</feature>
<reference evidence="2 3" key="1">
    <citation type="submission" date="2022-07" db="EMBL/GenBank/DDBJ databases">
        <title>Novel species in genus Arthrobacter.</title>
        <authorList>
            <person name="Liu Y."/>
        </authorList>
    </citation>
    <scope>NUCLEOTIDE SEQUENCE [LARGE SCALE GENOMIC DNA]</scope>
    <source>
        <strain evidence="3">zg-Y859</strain>
    </source>
</reference>
<dbReference type="PANTHER" id="PTHR37814">
    <property type="entry name" value="CONSERVED MEMBRANE PROTEIN"/>
    <property type="match status" value="1"/>
</dbReference>
<feature type="transmembrane region" description="Helical" evidence="1">
    <location>
        <begin position="123"/>
        <end position="142"/>
    </location>
</feature>
<evidence type="ECO:0008006" key="4">
    <source>
        <dbReference type="Google" id="ProtNLM"/>
    </source>
</evidence>
<evidence type="ECO:0000256" key="1">
    <source>
        <dbReference type="SAM" id="Phobius"/>
    </source>
</evidence>
<evidence type="ECO:0000313" key="2">
    <source>
        <dbReference type="EMBL" id="MCQ1950824.1"/>
    </source>
</evidence>
<feature type="transmembrane region" description="Helical" evidence="1">
    <location>
        <begin position="43"/>
        <end position="67"/>
    </location>
</feature>
<proteinExistence type="predicted"/>
<dbReference type="EMBL" id="JANFLP010000013">
    <property type="protein sequence ID" value="MCQ1950824.1"/>
    <property type="molecule type" value="Genomic_DNA"/>
</dbReference>
<sequence>MTQTASKRVRAGTVITLMGAILAYLIGSGFATGQEALQYFASFGAPGAAGALVISFCLYSYVTAVVLRDGRNLRLKSGNAIFEYYCGKYIGKFFGVFAPLFFFCLFAVMLSGAGAALNEHLGWNSQVGILAMAVGVLLTVMMGLDGLVGIVSKLGPVIVVLCLVVGIIGIARSPQGITASADTLPTIDVLQAAPNWAVSGFNYPGLGILMLVPFLASLSTRVRNDREAVTAGLAGAMTFVAAVAVVAFGLLANIGDVYDKQIPMLWIANQIFSGAGSIFSVVLFAGIYTTAVPLLWTAINRIETNDRSNRAKLFALIATVAAVLLAQVPFAELVNVLYPVAGYLALVLVGCIVIRQIRNIRARKRGTDVYAVAFERLPEEKAATAPQDVQDVQAG</sequence>
<keyword evidence="3" id="KW-1185">Reference proteome</keyword>
<dbReference type="InterPro" id="IPR038728">
    <property type="entry name" value="YkvI-like"/>
</dbReference>
<dbReference type="RefSeq" id="WP_255866035.1">
    <property type="nucleotide sequence ID" value="NZ_CP104263.1"/>
</dbReference>
<keyword evidence="1" id="KW-0472">Membrane</keyword>
<dbReference type="Proteomes" id="UP001206924">
    <property type="component" value="Unassembled WGS sequence"/>
</dbReference>
<name>A0ABT1NSW6_9MICC</name>
<feature type="transmembrane region" description="Helical" evidence="1">
    <location>
        <begin position="228"/>
        <end position="251"/>
    </location>
</feature>
<feature type="transmembrane region" description="Helical" evidence="1">
    <location>
        <begin position="193"/>
        <end position="216"/>
    </location>
</feature>
<feature type="transmembrane region" description="Helical" evidence="1">
    <location>
        <begin position="271"/>
        <end position="299"/>
    </location>
</feature>
<keyword evidence="1" id="KW-1133">Transmembrane helix</keyword>
<evidence type="ECO:0000313" key="3">
    <source>
        <dbReference type="Proteomes" id="UP001206924"/>
    </source>
</evidence>
<feature type="transmembrane region" description="Helical" evidence="1">
    <location>
        <begin position="12"/>
        <end position="31"/>
    </location>
</feature>
<feature type="transmembrane region" description="Helical" evidence="1">
    <location>
        <begin position="154"/>
        <end position="173"/>
    </location>
</feature>
<organism evidence="2 3">
    <name type="scientific">Arthrobacter jinronghuae</name>
    <dbReference type="NCBI Taxonomy" id="2964609"/>
    <lineage>
        <taxon>Bacteria</taxon>
        <taxon>Bacillati</taxon>
        <taxon>Actinomycetota</taxon>
        <taxon>Actinomycetes</taxon>
        <taxon>Micrococcales</taxon>
        <taxon>Micrococcaceae</taxon>
        <taxon>Arthrobacter</taxon>
    </lineage>
</organism>
<keyword evidence="1" id="KW-0812">Transmembrane</keyword>
<comment type="caution">
    <text evidence="2">The sequence shown here is derived from an EMBL/GenBank/DDBJ whole genome shotgun (WGS) entry which is preliminary data.</text>
</comment>
<accession>A0ABT1NSW6</accession>